<accession>A0A2H3NT56</accession>
<dbReference type="AlphaFoldDB" id="A0A2H3NT56"/>
<dbReference type="Gene3D" id="2.40.160.50">
    <property type="entry name" value="membrane protein fhac: a member of the omp85/tpsb transporter family"/>
    <property type="match status" value="1"/>
</dbReference>
<gene>
    <name evidence="1" type="ORF">CRI93_01385</name>
</gene>
<organism evidence="1 2">
    <name type="scientific">Longimonas halophila</name>
    <dbReference type="NCBI Taxonomy" id="1469170"/>
    <lineage>
        <taxon>Bacteria</taxon>
        <taxon>Pseudomonadati</taxon>
        <taxon>Rhodothermota</taxon>
        <taxon>Rhodothermia</taxon>
        <taxon>Rhodothermales</taxon>
        <taxon>Salisaetaceae</taxon>
        <taxon>Longimonas</taxon>
    </lineage>
</organism>
<proteinExistence type="predicted"/>
<evidence type="ECO:0000313" key="2">
    <source>
        <dbReference type="Proteomes" id="UP000221024"/>
    </source>
</evidence>
<protein>
    <recommendedName>
        <fullName evidence="3">Bacterial surface antigen (D15) domain-containing protein</fullName>
    </recommendedName>
</protein>
<dbReference type="EMBL" id="PDEP01000001">
    <property type="protein sequence ID" value="PEN09406.1"/>
    <property type="molecule type" value="Genomic_DNA"/>
</dbReference>
<comment type="caution">
    <text evidence="1">The sequence shown here is derived from an EMBL/GenBank/DDBJ whole genome shotgun (WGS) entry which is preliminary data.</text>
</comment>
<evidence type="ECO:0008006" key="3">
    <source>
        <dbReference type="Google" id="ProtNLM"/>
    </source>
</evidence>
<reference evidence="1 2" key="1">
    <citation type="submission" date="2017-10" db="EMBL/GenBank/DDBJ databases">
        <title>Draft genome of Longimonas halophila.</title>
        <authorList>
            <person name="Goh K.M."/>
            <person name="Shamsir M.S."/>
            <person name="Lim S.W."/>
        </authorList>
    </citation>
    <scope>NUCLEOTIDE SEQUENCE [LARGE SCALE GENOMIC DNA]</scope>
    <source>
        <strain evidence="1 2">KCTC 42399</strain>
    </source>
</reference>
<evidence type="ECO:0000313" key="1">
    <source>
        <dbReference type="EMBL" id="PEN09406.1"/>
    </source>
</evidence>
<keyword evidence="2" id="KW-1185">Reference proteome</keyword>
<name>A0A2H3NT56_9BACT</name>
<dbReference type="Proteomes" id="UP000221024">
    <property type="component" value="Unassembled WGS sequence"/>
</dbReference>
<sequence>MYAQSTEPDAGEREASVWVNPRPYPANFWGPRTGIGLGAGLSVHNLGRANSQGLVTALVGRYQQVGTVAWAPQWSHDQLGFTVLEGRAFHTTRDWFYGVGPFPEDDTRLELHRTQLRGGVRGRYLPFGSDRLRLHVQLHVVHDRLYDQRNDDDAAFRRLDARSQLYLQAFGRTRTGSVSTRSLTGVRPQLGLSYDTRDQEHGPHQGLLIHGQTGRYLDIEGGASFWTHEVDLAGHVPVLPRHTLDLTAHARISRSVNNRPIPPMYLSQLEAFRMPGVARGRFADRDRLLVGARYRITRTIGNLLDVEPYIGGHAGAVYTDVFEQFTWDATTERTPPRTAVVPPLLSAHVGLRIAPRFRDTTWIDVAVGLGPDGVTGVRLAFTPTFHRLRPAHHRDRW</sequence>